<protein>
    <recommendedName>
        <fullName evidence="2">Sporulation membrane protein YtrI C-terminal domain-containing protein</fullName>
    </recommendedName>
</protein>
<evidence type="ECO:0000313" key="4">
    <source>
        <dbReference type="Proteomes" id="UP000284219"/>
    </source>
</evidence>
<accession>A0A419SIA9</accession>
<name>A0A419SIA9_9BACL</name>
<keyword evidence="1" id="KW-0175">Coiled coil</keyword>
<dbReference type="Pfam" id="PF26347">
    <property type="entry name" value="YtrI_sporulation"/>
    <property type="match status" value="1"/>
</dbReference>
<comment type="caution">
    <text evidence="3">The sequence shown here is derived from an EMBL/GenBank/DDBJ whole genome shotgun (WGS) entry which is preliminary data.</text>
</comment>
<organism evidence="3 4">
    <name type="scientific">Ammoniphilus oxalaticus</name>
    <dbReference type="NCBI Taxonomy" id="66863"/>
    <lineage>
        <taxon>Bacteria</taxon>
        <taxon>Bacillati</taxon>
        <taxon>Bacillota</taxon>
        <taxon>Bacilli</taxon>
        <taxon>Bacillales</taxon>
        <taxon>Paenibacillaceae</taxon>
        <taxon>Aneurinibacillus group</taxon>
        <taxon>Ammoniphilus</taxon>
    </lineage>
</organism>
<dbReference type="InterPro" id="IPR058620">
    <property type="entry name" value="YtrI_C"/>
</dbReference>
<evidence type="ECO:0000313" key="3">
    <source>
        <dbReference type="EMBL" id="RKD23774.1"/>
    </source>
</evidence>
<gene>
    <name evidence="3" type="ORF">BEP19_04920</name>
</gene>
<dbReference type="OrthoDB" id="2655161at2"/>
<dbReference type="RefSeq" id="WP_120189002.1">
    <property type="nucleotide sequence ID" value="NZ_MCHY01000008.1"/>
</dbReference>
<dbReference type="Proteomes" id="UP000284219">
    <property type="component" value="Unassembled WGS sequence"/>
</dbReference>
<evidence type="ECO:0000259" key="2">
    <source>
        <dbReference type="Pfam" id="PF26347"/>
    </source>
</evidence>
<feature type="coiled-coil region" evidence="1">
    <location>
        <begin position="12"/>
        <end position="39"/>
    </location>
</feature>
<keyword evidence="4" id="KW-1185">Reference proteome</keyword>
<evidence type="ECO:0000256" key="1">
    <source>
        <dbReference type="SAM" id="Coils"/>
    </source>
</evidence>
<proteinExistence type="predicted"/>
<sequence>MLIQLLFVGKELDRLHLQIDSLKNENISLLDDVKRFEEERAKARKSQNLVVEHLEVHIMDPKPDQFTETELIRLVKEDTKYLIGKKLETINDLHLSVRQQFKGRTYEVKDALVQTELRAMTIYTTVHLHIYAKPLPQTP</sequence>
<dbReference type="EMBL" id="MCHY01000008">
    <property type="protein sequence ID" value="RKD23774.1"/>
    <property type="molecule type" value="Genomic_DNA"/>
</dbReference>
<feature type="domain" description="Sporulation membrane protein YtrI C-terminal" evidence="2">
    <location>
        <begin position="55"/>
        <end position="132"/>
    </location>
</feature>
<reference evidence="3 4" key="1">
    <citation type="submission" date="2016-08" db="EMBL/GenBank/DDBJ databases">
        <title>Novel Firmicute Genomes.</title>
        <authorList>
            <person name="Poppleton D.I."/>
            <person name="Gribaldo S."/>
        </authorList>
    </citation>
    <scope>NUCLEOTIDE SEQUENCE [LARGE SCALE GENOMIC DNA]</scope>
    <source>
        <strain evidence="3 4">RAOx-1</strain>
    </source>
</reference>
<dbReference type="AlphaFoldDB" id="A0A419SIA9"/>